<comment type="domain">
    <text evidence="10">Consists of 16-stranded beta-barrel sheets, with large surface-exposed loops, that form a transmembrane pore at the center of each barrel. The pore is partially ocluded by a peptide loop that folds into the pore lumen.</text>
</comment>
<evidence type="ECO:0000256" key="4">
    <source>
        <dbReference type="ARBA" id="ARBA00022692"/>
    </source>
</evidence>
<keyword evidence="6 10" id="KW-0406">Ion transport</keyword>
<dbReference type="InterPro" id="IPR003684">
    <property type="entry name" value="Porin_alphabac"/>
</dbReference>
<sequence length="355" mass="37504">MKIKGLLFGSAAALAAVSGVNAADAIVAAAPEPMEYVKVCDAFGTGYFYIPGTETCLKISGMVRYDVGYSSNSGLFGAGPINQNYKWTTYSNGVNANSSTQARLTVEAKNSTDVGTVYSWLQYRGIAGSVAGTGVSTGNTYNATAAWFHAGIDAGATGFEVGYNETAWVRFFNYGGFTDWGGLYLYAVRSYAVAQGKVGAFSYIAGAEDLTNTGGKTAGILAAGKGTFGNYEAALGFNYDVADRSWAGQGYVSATIDPVMLKLMGTYSQTSTSAYALSTVRGVSYSGFTLLAGARVNISPKLFAAVDYSYAFTPRYQLVVGNIGYNVAKGFDVLVEGRYDSDRVAGGFLRFERNF</sequence>
<keyword evidence="8 10" id="KW-0472">Membrane</keyword>
<evidence type="ECO:0000256" key="7">
    <source>
        <dbReference type="ARBA" id="ARBA00023114"/>
    </source>
</evidence>
<evidence type="ECO:0000313" key="12">
    <source>
        <dbReference type="Proteomes" id="UP001549047"/>
    </source>
</evidence>
<gene>
    <name evidence="11" type="ORF">ABID16_001512</name>
</gene>
<dbReference type="EMBL" id="JBEPMB010000001">
    <property type="protein sequence ID" value="MET3613207.1"/>
    <property type="molecule type" value="Genomic_DNA"/>
</dbReference>
<accession>A0ABV2IXI7</accession>
<evidence type="ECO:0000256" key="6">
    <source>
        <dbReference type="ARBA" id="ARBA00023065"/>
    </source>
</evidence>
<evidence type="ECO:0000256" key="2">
    <source>
        <dbReference type="ARBA" id="ARBA00022448"/>
    </source>
</evidence>
<reference evidence="11 12" key="1">
    <citation type="submission" date="2024-06" db="EMBL/GenBank/DDBJ databases">
        <title>Genomic Encyclopedia of Type Strains, Phase IV (KMG-IV): sequencing the most valuable type-strain genomes for metagenomic binning, comparative biology and taxonomic classification.</title>
        <authorList>
            <person name="Goeker M."/>
        </authorList>
    </citation>
    <scope>NUCLEOTIDE SEQUENCE [LARGE SCALE GENOMIC DNA]</scope>
    <source>
        <strain evidence="11 12">DSM 29780</strain>
    </source>
</reference>
<proteinExistence type="inferred from homology"/>
<feature type="chain" id="PRO_5045006020" description="Porin" evidence="10">
    <location>
        <begin position="23"/>
        <end position="355"/>
    </location>
</feature>
<keyword evidence="3 10" id="KW-1134">Transmembrane beta strand</keyword>
<comment type="subcellular location">
    <subcellularLocation>
        <location evidence="10">Cell outer membrane</location>
        <topology evidence="10">Multi-pass membrane protein</topology>
    </subcellularLocation>
</comment>
<protein>
    <recommendedName>
        <fullName evidence="10">Porin</fullName>
    </recommendedName>
</protein>
<comment type="function">
    <text evidence="10">Forms passive diffusion pores that allow small molecular weight hydrophilic materials across the outer membrane.</text>
</comment>
<feature type="signal peptide" evidence="10">
    <location>
        <begin position="1"/>
        <end position="22"/>
    </location>
</feature>
<evidence type="ECO:0000256" key="9">
    <source>
        <dbReference type="ARBA" id="ARBA00023237"/>
    </source>
</evidence>
<keyword evidence="12" id="KW-1185">Reference proteome</keyword>
<evidence type="ECO:0000256" key="5">
    <source>
        <dbReference type="ARBA" id="ARBA00022729"/>
    </source>
</evidence>
<evidence type="ECO:0000256" key="10">
    <source>
        <dbReference type="RuleBase" id="RU364005"/>
    </source>
</evidence>
<keyword evidence="5 10" id="KW-0732">Signal</keyword>
<keyword evidence="7 10" id="KW-0626">Porin</keyword>
<keyword evidence="9 10" id="KW-0998">Cell outer membrane</keyword>
<comment type="caution">
    <text evidence="11">The sequence shown here is derived from an EMBL/GenBank/DDBJ whole genome shotgun (WGS) entry which is preliminary data.</text>
</comment>
<evidence type="ECO:0000256" key="8">
    <source>
        <dbReference type="ARBA" id="ARBA00023136"/>
    </source>
</evidence>
<comment type="similarity">
    <text evidence="1 10">Belongs to the alphaproteobacteria porin family.</text>
</comment>
<organism evidence="11 12">
    <name type="scientific">Rhizobium aquaticum</name>
    <dbReference type="NCBI Taxonomy" id="1549636"/>
    <lineage>
        <taxon>Bacteria</taxon>
        <taxon>Pseudomonadati</taxon>
        <taxon>Pseudomonadota</taxon>
        <taxon>Alphaproteobacteria</taxon>
        <taxon>Hyphomicrobiales</taxon>
        <taxon>Rhizobiaceae</taxon>
        <taxon>Rhizobium/Agrobacterium group</taxon>
        <taxon>Rhizobium</taxon>
    </lineage>
</organism>
<dbReference type="RefSeq" id="WP_354555692.1">
    <property type="nucleotide sequence ID" value="NZ_JBEPMB010000001.1"/>
</dbReference>
<name>A0ABV2IXI7_9HYPH</name>
<keyword evidence="2 10" id="KW-0813">Transport</keyword>
<evidence type="ECO:0000256" key="3">
    <source>
        <dbReference type="ARBA" id="ARBA00022452"/>
    </source>
</evidence>
<evidence type="ECO:0000313" key="11">
    <source>
        <dbReference type="EMBL" id="MET3613207.1"/>
    </source>
</evidence>
<evidence type="ECO:0000256" key="1">
    <source>
        <dbReference type="ARBA" id="ARBA00009521"/>
    </source>
</evidence>
<dbReference type="Pfam" id="PF02530">
    <property type="entry name" value="Porin_2"/>
    <property type="match status" value="1"/>
</dbReference>
<dbReference type="Proteomes" id="UP001549047">
    <property type="component" value="Unassembled WGS sequence"/>
</dbReference>
<keyword evidence="4 10" id="KW-0812">Transmembrane</keyword>